<comment type="caution">
    <text evidence="2">The sequence shown here is derived from an EMBL/GenBank/DDBJ whole genome shotgun (WGS) entry which is preliminary data.</text>
</comment>
<dbReference type="AlphaFoldDB" id="B9BQH6"/>
<accession>B9BQH6</accession>
<dbReference type="InterPro" id="IPR036086">
    <property type="entry name" value="ParB/Sulfiredoxin_sf"/>
</dbReference>
<name>B9BQH6_9BURK</name>
<dbReference type="EMBL" id="ACFC01000005">
    <property type="protein sequence ID" value="EEE06871.1"/>
    <property type="molecule type" value="Genomic_DNA"/>
</dbReference>
<keyword evidence="1" id="KW-0175">Coiled coil</keyword>
<proteinExistence type="predicted"/>
<evidence type="ECO:0000256" key="1">
    <source>
        <dbReference type="SAM" id="Coils"/>
    </source>
</evidence>
<protein>
    <submittedName>
        <fullName evidence="2">MT-A70 family protein</fullName>
    </submittedName>
</protein>
<evidence type="ECO:0000313" key="2">
    <source>
        <dbReference type="EMBL" id="EEE06871.1"/>
    </source>
</evidence>
<dbReference type="Proteomes" id="UP000004535">
    <property type="component" value="Unassembled WGS sequence"/>
</dbReference>
<dbReference type="SUPFAM" id="SSF110849">
    <property type="entry name" value="ParB/Sulfiredoxin"/>
    <property type="match status" value="1"/>
</dbReference>
<dbReference type="Gene3D" id="3.90.1530.30">
    <property type="match status" value="1"/>
</dbReference>
<sequence>MGRRAAVTALQLHPLCTLFPRLDGAEFDALKADIAANGQRQAIIVHDGLILDGGNRYRACIEAGINPRIEQYGGADPLAFVLSANLHRRHLTPGQQAAIVAAATNWLEAHGHGGDRKSDQSATLHLETVADRATQSGASVRTQKMADKVAKSDPDLVKKVAHGEVTLPQAVKQVEKAQRPRRAQATLADAGEHESAVELAARTDAVARKPVHTSEPDGLIDELREQVSTLADELEEVRGELDAYRAAESGQGEAKLIEASKEIARLKGEIRRLQDRRDDLMNENAELKREVKRLRKQLGYRANG</sequence>
<gene>
    <name evidence="2" type="ORF">BURMUCGD2_1193</name>
</gene>
<reference evidence="2 3" key="1">
    <citation type="journal article" date="2012" name="J. Bacteriol.">
        <title>Draft Genome Sequence Determination for Cystic Fibrosis and Chronic Granulomatous Disease Burkholderia multivorans Isolates.</title>
        <authorList>
            <person name="Varga J.J."/>
            <person name="Losada L."/>
            <person name="Zelazny A.M."/>
            <person name="Brinkac L."/>
            <person name="Harkins D."/>
            <person name="Radune D."/>
            <person name="Hostetler J."/>
            <person name="Sampaio E.P."/>
            <person name="Ronning C.M."/>
            <person name="Nierman W.C."/>
            <person name="Greenberg D.E."/>
            <person name="Holland S.M."/>
            <person name="Goldberg J.B."/>
        </authorList>
    </citation>
    <scope>NUCLEOTIDE SEQUENCE [LARGE SCALE GENOMIC DNA]</scope>
    <source>
        <strain evidence="2 3">CGD2</strain>
    </source>
</reference>
<organism evidence="2 3">
    <name type="scientific">Burkholderia multivorans CGD2</name>
    <dbReference type="NCBI Taxonomy" id="513052"/>
    <lineage>
        <taxon>Bacteria</taxon>
        <taxon>Pseudomonadati</taxon>
        <taxon>Pseudomonadota</taxon>
        <taxon>Betaproteobacteria</taxon>
        <taxon>Burkholderiales</taxon>
        <taxon>Burkholderiaceae</taxon>
        <taxon>Burkholderia</taxon>
        <taxon>Burkholderia cepacia complex</taxon>
    </lineage>
</organism>
<feature type="coiled-coil region" evidence="1">
    <location>
        <begin position="220"/>
        <end position="297"/>
    </location>
</feature>
<evidence type="ECO:0000313" key="3">
    <source>
        <dbReference type="Proteomes" id="UP000004535"/>
    </source>
</evidence>
<dbReference type="Gene3D" id="1.20.5.1700">
    <property type="match status" value="1"/>
</dbReference>